<dbReference type="PROSITE" id="PS51257">
    <property type="entry name" value="PROKAR_LIPOPROTEIN"/>
    <property type="match status" value="1"/>
</dbReference>
<gene>
    <name evidence="2" type="ORF">LX99_04430</name>
</gene>
<organism evidence="2 3">
    <name type="scientific">Mucilaginibacter oryzae</name>
    <dbReference type="NCBI Taxonomy" id="468058"/>
    <lineage>
        <taxon>Bacteria</taxon>
        <taxon>Pseudomonadati</taxon>
        <taxon>Bacteroidota</taxon>
        <taxon>Sphingobacteriia</taxon>
        <taxon>Sphingobacteriales</taxon>
        <taxon>Sphingobacteriaceae</taxon>
        <taxon>Mucilaginibacter</taxon>
    </lineage>
</organism>
<dbReference type="RefSeq" id="WP_109609775.1">
    <property type="nucleotide sequence ID" value="NZ_QGHA01000013.1"/>
</dbReference>
<proteinExistence type="predicted"/>
<dbReference type="SUPFAM" id="SSF159871">
    <property type="entry name" value="YdgH-like"/>
    <property type="match status" value="1"/>
</dbReference>
<evidence type="ECO:0000256" key="1">
    <source>
        <dbReference type="SAM" id="SignalP"/>
    </source>
</evidence>
<dbReference type="AlphaFoldDB" id="A0A316H586"/>
<keyword evidence="3" id="KW-1185">Reference proteome</keyword>
<dbReference type="EMBL" id="QGHA01000013">
    <property type="protein sequence ID" value="PWK71407.1"/>
    <property type="molecule type" value="Genomic_DNA"/>
</dbReference>
<accession>A0A316H586</accession>
<reference evidence="2 3" key="1">
    <citation type="submission" date="2018-05" db="EMBL/GenBank/DDBJ databases">
        <title>Genomic Encyclopedia of Archaeal and Bacterial Type Strains, Phase II (KMG-II): from individual species to whole genera.</title>
        <authorList>
            <person name="Goeker M."/>
        </authorList>
    </citation>
    <scope>NUCLEOTIDE SEQUENCE [LARGE SCALE GENOMIC DNA]</scope>
    <source>
        <strain evidence="2 3">DSM 19975</strain>
    </source>
</reference>
<dbReference type="Proteomes" id="UP000245678">
    <property type="component" value="Unassembled WGS sequence"/>
</dbReference>
<feature type="signal peptide" evidence="1">
    <location>
        <begin position="1"/>
        <end position="21"/>
    </location>
</feature>
<evidence type="ECO:0000313" key="2">
    <source>
        <dbReference type="EMBL" id="PWK71407.1"/>
    </source>
</evidence>
<feature type="chain" id="PRO_5016463914" evidence="1">
    <location>
        <begin position="22"/>
        <end position="104"/>
    </location>
</feature>
<name>A0A316H586_9SPHI</name>
<dbReference type="InterPro" id="IPR036275">
    <property type="entry name" value="YdgH-like_sf"/>
</dbReference>
<evidence type="ECO:0000313" key="3">
    <source>
        <dbReference type="Proteomes" id="UP000245678"/>
    </source>
</evidence>
<sequence>MKNLKLHHFLIMLCFFITSCATTTYLGDAYPATEKVDVYYDARDVKKDYKVTGHLVTDYTYNPAKAKEELIAKAKKAGADGIIILLGAAGNHIAIRADALKYNR</sequence>
<keyword evidence="1" id="KW-0732">Signal</keyword>
<protein>
    <submittedName>
        <fullName evidence="2">Uncharacterized protein</fullName>
    </submittedName>
</protein>
<comment type="caution">
    <text evidence="2">The sequence shown here is derived from an EMBL/GenBank/DDBJ whole genome shotgun (WGS) entry which is preliminary data.</text>
</comment>